<comment type="caution">
    <text evidence="1">The sequence shown here is derived from an EMBL/GenBank/DDBJ whole genome shotgun (WGS) entry which is preliminary data.</text>
</comment>
<dbReference type="AlphaFoldDB" id="A0AAU9UWM3"/>
<evidence type="ECO:0000313" key="1">
    <source>
        <dbReference type="EMBL" id="CAH2101210.1"/>
    </source>
</evidence>
<sequence>MFCSQLTEDLQKSIFEDFWSKSWQEKKIFVISMIDKVPVQRGKKGHNSRRSNTKFYYLQVNGRKERVCLKTFLATLGIKEWTVRYWLGEGRGDASSNTELTTNLNTTATQDYSTSKKSSVKDYLTLLPKLPSHYCRKTSTKQYLEPLFQSKSQLYNTYVEFASSMSKPVASRKLFCDILDEQNIALFQPKKDACDYCCSYKAGNISEKDYQYHIQLKELARAEKLSDKQSAQRGLLHAVTADLQAVKLCPSLAASALYFKTKLAVHNFTLYNIATGHVTCYWFDETACDLRATTYASFFIDYLTKLLGEDCRDVVIWTDGCTAQNRNSIVSNALLRLAIDKNITITQKYLEKGHTQMEVDSVHSVVERKLKNVEIFLPSQYASITKEARKHPSPYQVFQPDYTFFKDYSLKKYQIYDSIRPGCSAGDDCVVDLRVLKYNPNGTIEFKKHFKDDFCPLPRRPKPISAVVNNVPPLYSSRLPIFESKYQHLQQLKSVIPADWDLFYDNLPFKKK</sequence>
<protein>
    <recommendedName>
        <fullName evidence="3">Integrase catalytic domain-containing protein</fullName>
    </recommendedName>
</protein>
<reference evidence="1" key="1">
    <citation type="submission" date="2022-03" db="EMBL/GenBank/DDBJ databases">
        <authorList>
            <person name="Tunstrom K."/>
        </authorList>
    </citation>
    <scope>NUCLEOTIDE SEQUENCE</scope>
</reference>
<dbReference type="Proteomes" id="UP001153954">
    <property type="component" value="Unassembled WGS sequence"/>
</dbReference>
<dbReference type="PANTHER" id="PTHR10773:SF19">
    <property type="match status" value="1"/>
</dbReference>
<proteinExistence type="predicted"/>
<dbReference type="PANTHER" id="PTHR10773">
    <property type="entry name" value="DNA-DIRECTED RNA POLYMERASES I, II, AND III SUBUNIT RPABC2"/>
    <property type="match status" value="1"/>
</dbReference>
<accession>A0AAU9UWM3</accession>
<name>A0AAU9UWM3_EUPED</name>
<gene>
    <name evidence="1" type="ORF">EEDITHA_LOCUS15991</name>
</gene>
<keyword evidence="2" id="KW-1185">Reference proteome</keyword>
<evidence type="ECO:0008006" key="3">
    <source>
        <dbReference type="Google" id="ProtNLM"/>
    </source>
</evidence>
<organism evidence="1 2">
    <name type="scientific">Euphydryas editha</name>
    <name type="common">Edith's checkerspot</name>
    <dbReference type="NCBI Taxonomy" id="104508"/>
    <lineage>
        <taxon>Eukaryota</taxon>
        <taxon>Metazoa</taxon>
        <taxon>Ecdysozoa</taxon>
        <taxon>Arthropoda</taxon>
        <taxon>Hexapoda</taxon>
        <taxon>Insecta</taxon>
        <taxon>Pterygota</taxon>
        <taxon>Neoptera</taxon>
        <taxon>Endopterygota</taxon>
        <taxon>Lepidoptera</taxon>
        <taxon>Glossata</taxon>
        <taxon>Ditrysia</taxon>
        <taxon>Papilionoidea</taxon>
        <taxon>Nymphalidae</taxon>
        <taxon>Nymphalinae</taxon>
        <taxon>Euphydryas</taxon>
    </lineage>
</organism>
<evidence type="ECO:0000313" key="2">
    <source>
        <dbReference type="Proteomes" id="UP001153954"/>
    </source>
</evidence>
<dbReference type="EMBL" id="CAKOGL010000023">
    <property type="protein sequence ID" value="CAH2101210.1"/>
    <property type="molecule type" value="Genomic_DNA"/>
</dbReference>